<dbReference type="Proteomes" id="UP000272942">
    <property type="component" value="Unassembled WGS sequence"/>
</dbReference>
<accession>A0A183ALH9</accession>
<gene>
    <name evidence="2" type="ORF">ECPE_LOCUS7814</name>
</gene>
<evidence type="ECO:0000259" key="1">
    <source>
        <dbReference type="PROSITE" id="PS50052"/>
    </source>
</evidence>
<dbReference type="EMBL" id="UZAN01045119">
    <property type="protein sequence ID" value="VDP82095.1"/>
    <property type="molecule type" value="Genomic_DNA"/>
</dbReference>
<dbReference type="WBParaSite" id="ECPE_0000783301-mRNA-1">
    <property type="protein sequence ID" value="ECPE_0000783301-mRNA-1"/>
    <property type="gene ID" value="ECPE_0000783301"/>
</dbReference>
<reference evidence="2 3" key="2">
    <citation type="submission" date="2018-11" db="EMBL/GenBank/DDBJ databases">
        <authorList>
            <consortium name="Pathogen Informatics"/>
        </authorList>
    </citation>
    <scope>NUCLEOTIDE SEQUENCE [LARGE SCALE GENOMIC DNA]</scope>
    <source>
        <strain evidence="2 3">Egypt</strain>
    </source>
</reference>
<protein>
    <submittedName>
        <fullName evidence="4">Guanylate kinase-like domain-containing protein</fullName>
    </submittedName>
</protein>
<sequence length="299" mass="34075">MTVYFMGISDGEKKTRSNSLTLNLFKRISGRNRRKENSISLSGSLHANPMDMAFEVELGNIRSYEIVTPVTITLNRPLLVFGPLKERVIDALLQDPKFTSCVPHTSRPPRPGELDGVDYNFVGSKAQMEEQIRADRFIEVGQFQDHYYATSVDSVRHVLQSGELPVVHQPGRMSFFRLLTLVGKYFRHEKAHEGLHPISVLLKPLSVLHLRAIQRRLTEDQANQAKRSIDLALRLEADNWRLFSSTLISGVFVPFRLTNTDSLDTCYLLTFLLNYDWIIGKDKPTPRMSLIAAVEDMIM</sequence>
<dbReference type="Gene3D" id="3.40.50.300">
    <property type="entry name" value="P-loop containing nucleotide triphosphate hydrolases"/>
    <property type="match status" value="1"/>
</dbReference>
<reference evidence="4" key="1">
    <citation type="submission" date="2016-06" db="UniProtKB">
        <authorList>
            <consortium name="WormBaseParasite"/>
        </authorList>
    </citation>
    <scope>IDENTIFICATION</scope>
</reference>
<dbReference type="SUPFAM" id="SSF52540">
    <property type="entry name" value="P-loop containing nucleoside triphosphate hydrolases"/>
    <property type="match status" value="1"/>
</dbReference>
<dbReference type="AlphaFoldDB" id="A0A183ALH9"/>
<evidence type="ECO:0000313" key="3">
    <source>
        <dbReference type="Proteomes" id="UP000272942"/>
    </source>
</evidence>
<dbReference type="PANTHER" id="PTHR23122">
    <property type="entry name" value="MEMBRANE-ASSOCIATED GUANYLATE KINASE MAGUK"/>
    <property type="match status" value="1"/>
</dbReference>
<proteinExistence type="predicted"/>
<dbReference type="InterPro" id="IPR008145">
    <property type="entry name" value="GK/Ca_channel_bsu"/>
</dbReference>
<dbReference type="SMART" id="SM00072">
    <property type="entry name" value="GuKc"/>
    <property type="match status" value="1"/>
</dbReference>
<evidence type="ECO:0000313" key="2">
    <source>
        <dbReference type="EMBL" id="VDP82095.1"/>
    </source>
</evidence>
<organism evidence="4">
    <name type="scientific">Echinostoma caproni</name>
    <dbReference type="NCBI Taxonomy" id="27848"/>
    <lineage>
        <taxon>Eukaryota</taxon>
        <taxon>Metazoa</taxon>
        <taxon>Spiralia</taxon>
        <taxon>Lophotrochozoa</taxon>
        <taxon>Platyhelminthes</taxon>
        <taxon>Trematoda</taxon>
        <taxon>Digenea</taxon>
        <taxon>Plagiorchiida</taxon>
        <taxon>Echinostomata</taxon>
        <taxon>Echinostomatoidea</taxon>
        <taxon>Echinostomatidae</taxon>
        <taxon>Echinostoma</taxon>
    </lineage>
</organism>
<dbReference type="InterPro" id="IPR020590">
    <property type="entry name" value="Guanylate_kinase_CS"/>
</dbReference>
<dbReference type="PROSITE" id="PS50052">
    <property type="entry name" value="GUANYLATE_KINASE_2"/>
    <property type="match status" value="1"/>
</dbReference>
<dbReference type="OrthoDB" id="78824at2759"/>
<dbReference type="InterPro" id="IPR008144">
    <property type="entry name" value="Guanylate_kin-like_dom"/>
</dbReference>
<dbReference type="Pfam" id="PF00625">
    <property type="entry name" value="Guanylate_kin"/>
    <property type="match status" value="1"/>
</dbReference>
<evidence type="ECO:0000313" key="4">
    <source>
        <dbReference type="WBParaSite" id="ECPE_0000783301-mRNA-1"/>
    </source>
</evidence>
<dbReference type="InterPro" id="IPR050716">
    <property type="entry name" value="MAGUK"/>
</dbReference>
<dbReference type="InterPro" id="IPR027417">
    <property type="entry name" value="P-loop_NTPase"/>
</dbReference>
<feature type="domain" description="Guanylate kinase-like" evidence="1">
    <location>
        <begin position="75"/>
        <end position="274"/>
    </location>
</feature>
<dbReference type="PROSITE" id="PS00856">
    <property type="entry name" value="GUANYLATE_KINASE_1"/>
    <property type="match status" value="1"/>
</dbReference>
<keyword evidence="3" id="KW-1185">Reference proteome</keyword>
<name>A0A183ALH9_9TREM</name>